<evidence type="ECO:0000313" key="4">
    <source>
        <dbReference type="Proteomes" id="UP000476176"/>
    </source>
</evidence>
<evidence type="ECO:0000313" key="3">
    <source>
        <dbReference type="Proteomes" id="UP000460718"/>
    </source>
</evidence>
<accession>A0A6A3GYC0</accession>
<dbReference type="EMBL" id="QXFW01005446">
    <property type="protein sequence ID" value="KAE8961987.1"/>
    <property type="molecule type" value="Genomic_DNA"/>
</dbReference>
<gene>
    <name evidence="2" type="ORF">PF004_g29418</name>
    <name evidence="1" type="ORF">PF011_g29550</name>
</gene>
<dbReference type="Proteomes" id="UP000476176">
    <property type="component" value="Unassembled WGS sequence"/>
</dbReference>
<dbReference type="EMBL" id="QXGC01005332">
    <property type="protein sequence ID" value="KAE9165684.1"/>
    <property type="molecule type" value="Genomic_DNA"/>
</dbReference>
<evidence type="ECO:0000313" key="2">
    <source>
        <dbReference type="EMBL" id="KAE9165684.1"/>
    </source>
</evidence>
<reference evidence="3 4" key="1">
    <citation type="submission" date="2018-09" db="EMBL/GenBank/DDBJ databases">
        <title>Genomic investigation of the strawberry pathogen Phytophthora fragariae indicates pathogenicity is determined by transcriptional variation in three key races.</title>
        <authorList>
            <person name="Adams T.M."/>
            <person name="Armitage A.D."/>
            <person name="Sobczyk M.K."/>
            <person name="Bates H.J."/>
            <person name="Dunwell J.M."/>
            <person name="Nellist C.F."/>
            <person name="Harrison R.J."/>
        </authorList>
    </citation>
    <scope>NUCLEOTIDE SEQUENCE [LARGE SCALE GENOMIC DNA]</scope>
    <source>
        <strain evidence="2 4">BC-23</strain>
        <strain evidence="1 3">SCRP245</strain>
    </source>
</reference>
<dbReference type="AlphaFoldDB" id="A0A6A3GYC0"/>
<comment type="caution">
    <text evidence="1">The sequence shown here is derived from an EMBL/GenBank/DDBJ whole genome shotgun (WGS) entry which is preliminary data.</text>
</comment>
<organism evidence="1 3">
    <name type="scientific">Phytophthora fragariae</name>
    <dbReference type="NCBI Taxonomy" id="53985"/>
    <lineage>
        <taxon>Eukaryota</taxon>
        <taxon>Sar</taxon>
        <taxon>Stramenopiles</taxon>
        <taxon>Oomycota</taxon>
        <taxon>Peronosporomycetes</taxon>
        <taxon>Peronosporales</taxon>
        <taxon>Peronosporaceae</taxon>
        <taxon>Phytophthora</taxon>
    </lineage>
</organism>
<proteinExistence type="predicted"/>
<name>A0A6A3GYC0_9STRA</name>
<dbReference type="Proteomes" id="UP000460718">
    <property type="component" value="Unassembled WGS sequence"/>
</dbReference>
<protein>
    <submittedName>
        <fullName evidence="1">Uncharacterized protein</fullName>
    </submittedName>
</protein>
<sequence length="80" mass="9070">MTLRLSWPRPRCGIWLISTARTRVTGQRVFPLGDTGMITYNNFAVEGRDTVTALDCRNTLIVQMAGPIPFVRAVWFIDDI</sequence>
<evidence type="ECO:0000313" key="1">
    <source>
        <dbReference type="EMBL" id="KAE8961987.1"/>
    </source>
</evidence>